<proteinExistence type="predicted"/>
<keyword evidence="7" id="KW-0460">Magnesium</keyword>
<name>A0ABX2IFM5_9RHOO</name>
<evidence type="ECO:0000256" key="7">
    <source>
        <dbReference type="ARBA" id="ARBA00022842"/>
    </source>
</evidence>
<dbReference type="GO" id="GO:0004156">
    <property type="term" value="F:dihydropteroate synthase activity"/>
    <property type="evidence" value="ECO:0007669"/>
    <property type="project" value="UniProtKB-EC"/>
</dbReference>
<accession>A0ABX2IFM5</accession>
<dbReference type="InterPro" id="IPR006390">
    <property type="entry name" value="DHP_synth_dom"/>
</dbReference>
<comment type="catalytic activity">
    <reaction evidence="1">
        <text>(7,8-dihydropterin-6-yl)methyl diphosphate + 4-aminobenzoate = 7,8-dihydropteroate + diphosphate</text>
        <dbReference type="Rhea" id="RHEA:19949"/>
        <dbReference type="ChEBI" id="CHEBI:17836"/>
        <dbReference type="ChEBI" id="CHEBI:17839"/>
        <dbReference type="ChEBI" id="CHEBI:33019"/>
        <dbReference type="ChEBI" id="CHEBI:72950"/>
        <dbReference type="EC" id="2.5.1.15"/>
    </reaction>
</comment>
<sequence>MDAVSRTWQCGKFRLNLDLPMIMAIINMTPDSFSGDGLSGSVGAALRQAEKALRDGAGILDVGGESTRPGAEAVGEQEELDRVIPVLEALVALDVPVSVDTLKPAVMRAAIAAGVAIVNDINALRAPGAVETVAASSAGVCLMHMQGEPRSMQEAPAYTEVVDEVEAFLLQRLAVLEAAGVAAARISLDPGFGFGKTLAHNLELFRSLPRLAAHGLPLLVGVSRKRMLGEITGRAVDQRVPAAITAAALAAQRGAAILRVHDVAATRDALAMWAAIDADRLSAY</sequence>
<evidence type="ECO:0000256" key="4">
    <source>
        <dbReference type="ARBA" id="ARBA00012458"/>
    </source>
</evidence>
<dbReference type="SUPFAM" id="SSF51717">
    <property type="entry name" value="Dihydropteroate synthetase-like"/>
    <property type="match status" value="1"/>
</dbReference>
<evidence type="ECO:0000313" key="10">
    <source>
        <dbReference type="EMBL" id="NSL54628.1"/>
    </source>
</evidence>
<dbReference type="NCBIfam" id="TIGR01496">
    <property type="entry name" value="DHPS"/>
    <property type="match status" value="1"/>
</dbReference>
<evidence type="ECO:0000256" key="1">
    <source>
        <dbReference type="ARBA" id="ARBA00000012"/>
    </source>
</evidence>
<dbReference type="PANTHER" id="PTHR20941:SF1">
    <property type="entry name" value="FOLIC ACID SYNTHESIS PROTEIN FOL1"/>
    <property type="match status" value="1"/>
</dbReference>
<feature type="domain" description="Pterin-binding" evidence="9">
    <location>
        <begin position="20"/>
        <end position="271"/>
    </location>
</feature>
<dbReference type="PROSITE" id="PS50972">
    <property type="entry name" value="PTERIN_BINDING"/>
    <property type="match status" value="1"/>
</dbReference>
<evidence type="ECO:0000256" key="6">
    <source>
        <dbReference type="ARBA" id="ARBA00022723"/>
    </source>
</evidence>
<evidence type="ECO:0000259" key="9">
    <source>
        <dbReference type="PROSITE" id="PS50972"/>
    </source>
</evidence>
<keyword evidence="5 10" id="KW-0808">Transferase</keyword>
<evidence type="ECO:0000313" key="11">
    <source>
        <dbReference type="Proteomes" id="UP000778523"/>
    </source>
</evidence>
<evidence type="ECO:0000256" key="8">
    <source>
        <dbReference type="ARBA" id="ARBA00022909"/>
    </source>
</evidence>
<dbReference type="CDD" id="cd00739">
    <property type="entry name" value="DHPS"/>
    <property type="match status" value="1"/>
</dbReference>
<dbReference type="Gene3D" id="3.20.20.20">
    <property type="entry name" value="Dihydropteroate synthase-like"/>
    <property type="match status" value="1"/>
</dbReference>
<keyword evidence="6" id="KW-0479">Metal-binding</keyword>
<dbReference type="InterPro" id="IPR000489">
    <property type="entry name" value="Pterin-binding_dom"/>
</dbReference>
<comment type="caution">
    <text evidence="10">The sequence shown here is derived from an EMBL/GenBank/DDBJ whole genome shotgun (WGS) entry which is preliminary data.</text>
</comment>
<comment type="pathway">
    <text evidence="3">Cofactor biosynthesis; tetrahydrofolate biosynthesis; 7,8-dihydrofolate from 2-amino-4-hydroxy-6-hydroxymethyl-7,8-dihydropteridine diphosphate and 4-aminobenzoate: step 1/2.</text>
</comment>
<dbReference type="EC" id="2.5.1.15" evidence="4"/>
<dbReference type="InterPro" id="IPR011005">
    <property type="entry name" value="Dihydropteroate_synth-like_sf"/>
</dbReference>
<evidence type="ECO:0000256" key="2">
    <source>
        <dbReference type="ARBA" id="ARBA00001946"/>
    </source>
</evidence>
<dbReference type="RefSeq" id="WP_170021102.1">
    <property type="nucleotide sequence ID" value="NZ_JABCSC020000001.1"/>
</dbReference>
<organism evidence="10 11">
    <name type="scientific">Uliginosibacterium aquaticum</name>
    <dbReference type="NCBI Taxonomy" id="2731212"/>
    <lineage>
        <taxon>Bacteria</taxon>
        <taxon>Pseudomonadati</taxon>
        <taxon>Pseudomonadota</taxon>
        <taxon>Betaproteobacteria</taxon>
        <taxon>Rhodocyclales</taxon>
        <taxon>Zoogloeaceae</taxon>
        <taxon>Uliginosibacterium</taxon>
    </lineage>
</organism>
<dbReference type="PROSITE" id="PS00793">
    <property type="entry name" value="DHPS_2"/>
    <property type="match status" value="1"/>
</dbReference>
<dbReference type="Proteomes" id="UP000778523">
    <property type="component" value="Unassembled WGS sequence"/>
</dbReference>
<evidence type="ECO:0000256" key="3">
    <source>
        <dbReference type="ARBA" id="ARBA00004763"/>
    </source>
</evidence>
<evidence type="ECO:0000256" key="5">
    <source>
        <dbReference type="ARBA" id="ARBA00022679"/>
    </source>
</evidence>
<dbReference type="PANTHER" id="PTHR20941">
    <property type="entry name" value="FOLATE SYNTHESIS PROTEINS"/>
    <property type="match status" value="1"/>
</dbReference>
<dbReference type="InterPro" id="IPR045031">
    <property type="entry name" value="DHP_synth-like"/>
</dbReference>
<reference evidence="10 11" key="1">
    <citation type="submission" date="2020-06" db="EMBL/GenBank/DDBJ databases">
        <title>Draft genome of Uliginosibacterium sp. IMCC34675.</title>
        <authorList>
            <person name="Song J."/>
        </authorList>
    </citation>
    <scope>NUCLEOTIDE SEQUENCE [LARGE SCALE GENOMIC DNA]</scope>
    <source>
        <strain evidence="10 11">IMCC34675</strain>
    </source>
</reference>
<keyword evidence="11" id="KW-1185">Reference proteome</keyword>
<gene>
    <name evidence="10" type="primary">folP</name>
    <name evidence="10" type="ORF">HJ583_006305</name>
</gene>
<keyword evidence="8" id="KW-0289">Folate biosynthesis</keyword>
<protein>
    <recommendedName>
        <fullName evidence="4">dihydropteroate synthase</fullName>
        <ecNumber evidence="4">2.5.1.15</ecNumber>
    </recommendedName>
</protein>
<dbReference type="EMBL" id="JABCSC020000001">
    <property type="protein sequence ID" value="NSL54628.1"/>
    <property type="molecule type" value="Genomic_DNA"/>
</dbReference>
<dbReference type="Pfam" id="PF00809">
    <property type="entry name" value="Pterin_bind"/>
    <property type="match status" value="1"/>
</dbReference>
<comment type="cofactor">
    <cofactor evidence="2">
        <name>Mg(2+)</name>
        <dbReference type="ChEBI" id="CHEBI:18420"/>
    </cofactor>
</comment>